<dbReference type="PANTHER" id="PTHR41532:SF1">
    <property type="entry name" value="FIXS PROTEIN"/>
    <property type="match status" value="1"/>
</dbReference>
<dbReference type="Pfam" id="PF03597">
    <property type="entry name" value="FixS"/>
    <property type="match status" value="1"/>
</dbReference>
<dbReference type="NCBIfam" id="TIGR00847">
    <property type="entry name" value="ccoS"/>
    <property type="match status" value="1"/>
</dbReference>
<accession>A0A3B1C5K1</accession>
<name>A0A3B1C5K1_9ZZZZ</name>
<protein>
    <recommendedName>
        <fullName evidence="3">Type cbb3 cytochrome oxidase biogenesis protein CcoS, involved in heme b insertion</fullName>
    </recommendedName>
</protein>
<sequence length="60" mass="6633">MDVIYGLLPFIIIVGLFMVGVLFWAISSGQYEDLDGPAHRILNDADDPLLPSGKKKKNDD</sequence>
<evidence type="ECO:0008006" key="3">
    <source>
        <dbReference type="Google" id="ProtNLM"/>
    </source>
</evidence>
<dbReference type="InterPro" id="IPR004714">
    <property type="entry name" value="Cyt_oxidase_maturation_cbb3"/>
</dbReference>
<organism evidence="2">
    <name type="scientific">hydrothermal vent metagenome</name>
    <dbReference type="NCBI Taxonomy" id="652676"/>
    <lineage>
        <taxon>unclassified sequences</taxon>
        <taxon>metagenomes</taxon>
        <taxon>ecological metagenomes</taxon>
    </lineage>
</organism>
<evidence type="ECO:0000313" key="2">
    <source>
        <dbReference type="EMBL" id="VAX25786.1"/>
    </source>
</evidence>
<keyword evidence="1" id="KW-1133">Transmembrane helix</keyword>
<feature type="transmembrane region" description="Helical" evidence="1">
    <location>
        <begin position="6"/>
        <end position="26"/>
    </location>
</feature>
<keyword evidence="1" id="KW-0812">Transmembrane</keyword>
<evidence type="ECO:0000256" key="1">
    <source>
        <dbReference type="SAM" id="Phobius"/>
    </source>
</evidence>
<gene>
    <name evidence="2" type="ORF">MNBD_NITROSPINAE04-2671</name>
</gene>
<proteinExistence type="predicted"/>
<reference evidence="2" key="1">
    <citation type="submission" date="2018-06" db="EMBL/GenBank/DDBJ databases">
        <authorList>
            <person name="Zhirakovskaya E."/>
        </authorList>
    </citation>
    <scope>NUCLEOTIDE SEQUENCE</scope>
</reference>
<dbReference type="EMBL" id="UOGA01000314">
    <property type="protein sequence ID" value="VAX25786.1"/>
    <property type="molecule type" value="Genomic_DNA"/>
</dbReference>
<dbReference type="PANTHER" id="PTHR41532">
    <property type="entry name" value="FIXS PROTEIN"/>
    <property type="match status" value="1"/>
</dbReference>
<dbReference type="AlphaFoldDB" id="A0A3B1C5K1"/>
<keyword evidence="1" id="KW-0472">Membrane</keyword>